<feature type="region of interest" description="Disordered" evidence="1">
    <location>
        <begin position="129"/>
        <end position="246"/>
    </location>
</feature>
<organism evidence="2 3">
    <name type="scientific">Trichonephila inaurata madagascariensis</name>
    <dbReference type="NCBI Taxonomy" id="2747483"/>
    <lineage>
        <taxon>Eukaryota</taxon>
        <taxon>Metazoa</taxon>
        <taxon>Ecdysozoa</taxon>
        <taxon>Arthropoda</taxon>
        <taxon>Chelicerata</taxon>
        <taxon>Arachnida</taxon>
        <taxon>Araneae</taxon>
        <taxon>Araneomorphae</taxon>
        <taxon>Entelegynae</taxon>
        <taxon>Araneoidea</taxon>
        <taxon>Nephilidae</taxon>
        <taxon>Trichonephila</taxon>
        <taxon>Trichonephila inaurata</taxon>
    </lineage>
</organism>
<name>A0A8X6IC64_9ARAC</name>
<comment type="caution">
    <text evidence="2">The sequence shown here is derived from an EMBL/GenBank/DDBJ whole genome shotgun (WGS) entry which is preliminary data.</text>
</comment>
<dbReference type="AlphaFoldDB" id="A0A8X6IC64"/>
<feature type="compositionally biased region" description="Basic and acidic residues" evidence="1">
    <location>
        <begin position="151"/>
        <end position="169"/>
    </location>
</feature>
<feature type="region of interest" description="Disordered" evidence="1">
    <location>
        <begin position="1"/>
        <end position="86"/>
    </location>
</feature>
<dbReference type="Proteomes" id="UP000886998">
    <property type="component" value="Unassembled WGS sequence"/>
</dbReference>
<keyword evidence="3" id="KW-1185">Reference proteome</keyword>
<feature type="compositionally biased region" description="Basic and acidic residues" evidence="1">
    <location>
        <begin position="1"/>
        <end position="18"/>
    </location>
</feature>
<proteinExistence type="predicted"/>
<reference evidence="2" key="1">
    <citation type="submission" date="2020-08" db="EMBL/GenBank/DDBJ databases">
        <title>Multicomponent nature underlies the extraordinary mechanical properties of spider dragline silk.</title>
        <authorList>
            <person name="Kono N."/>
            <person name="Nakamura H."/>
            <person name="Mori M."/>
            <person name="Yoshida Y."/>
            <person name="Ohtoshi R."/>
            <person name="Malay A.D."/>
            <person name="Moran D.A.P."/>
            <person name="Tomita M."/>
            <person name="Numata K."/>
            <person name="Arakawa K."/>
        </authorList>
    </citation>
    <scope>NUCLEOTIDE SEQUENCE</scope>
</reference>
<evidence type="ECO:0000256" key="1">
    <source>
        <dbReference type="SAM" id="MobiDB-lite"/>
    </source>
</evidence>
<dbReference type="EMBL" id="BMAV01025251">
    <property type="protein sequence ID" value="GFS39984.1"/>
    <property type="molecule type" value="Genomic_DNA"/>
</dbReference>
<sequence>MFRENILKESKSGKEKAFLHPRKKKNSQPKSSESDSDSQRDQILKKRKRNERDDDSSRKLSSTEPEKGVVSGRKSRTRYRSDVEEVIDGVDEKLPEELTKKLFIVGDKNLAILDKHFCVKVKGDQIFLKKVGKSKKSRRHRSRRSSSSRQRSQENKETHERKNYKRTDAEMVSDTENAGPTLEEMEDFLQQLRAKKIPREKQEEEPLPSQQSREMKFMARIQAKRRQNSWPACPRRQIFRKKRPSS</sequence>
<evidence type="ECO:0000313" key="2">
    <source>
        <dbReference type="EMBL" id="GFS39984.1"/>
    </source>
</evidence>
<feature type="compositionally biased region" description="Basic residues" evidence="1">
    <location>
        <begin position="130"/>
        <end position="146"/>
    </location>
</feature>
<feature type="compositionally biased region" description="Basic and acidic residues" evidence="1">
    <location>
        <begin position="37"/>
        <end position="58"/>
    </location>
</feature>
<feature type="compositionally biased region" description="Basic residues" evidence="1">
    <location>
        <begin position="237"/>
        <end position="246"/>
    </location>
</feature>
<accession>A0A8X6IC64</accession>
<evidence type="ECO:0000313" key="3">
    <source>
        <dbReference type="Proteomes" id="UP000886998"/>
    </source>
</evidence>
<protein>
    <submittedName>
        <fullName evidence="2">Uncharacterized protein</fullName>
    </submittedName>
</protein>
<gene>
    <name evidence="2" type="primary">AVEN_58587_1</name>
    <name evidence="2" type="ORF">TNIN_389211</name>
</gene>